<dbReference type="Proteomes" id="UP001054857">
    <property type="component" value="Unassembled WGS sequence"/>
</dbReference>
<dbReference type="Gene3D" id="3.40.50.150">
    <property type="entry name" value="Vaccinia Virus protein VP39"/>
    <property type="match status" value="1"/>
</dbReference>
<organism evidence="2 3">
    <name type="scientific">Astrephomene gubernaculifera</name>
    <dbReference type="NCBI Taxonomy" id="47775"/>
    <lineage>
        <taxon>Eukaryota</taxon>
        <taxon>Viridiplantae</taxon>
        <taxon>Chlorophyta</taxon>
        <taxon>core chlorophytes</taxon>
        <taxon>Chlorophyceae</taxon>
        <taxon>CS clade</taxon>
        <taxon>Chlamydomonadales</taxon>
        <taxon>Astrephomenaceae</taxon>
        <taxon>Astrephomene</taxon>
    </lineage>
</organism>
<dbReference type="PANTHER" id="PTHR14614">
    <property type="entry name" value="HEPATOCELLULAR CARCINOMA-ASSOCIATED ANTIGEN"/>
    <property type="match status" value="1"/>
</dbReference>
<dbReference type="InterPro" id="IPR019410">
    <property type="entry name" value="Methyltransf_16"/>
</dbReference>
<reference evidence="2 3" key="1">
    <citation type="journal article" date="2021" name="Sci. Rep.">
        <title>Genome sequencing of the multicellular alga Astrephomene provides insights into convergent evolution of germ-soma differentiation.</title>
        <authorList>
            <person name="Yamashita S."/>
            <person name="Yamamoto K."/>
            <person name="Matsuzaki R."/>
            <person name="Suzuki S."/>
            <person name="Yamaguchi H."/>
            <person name="Hirooka S."/>
            <person name="Minakuchi Y."/>
            <person name="Miyagishima S."/>
            <person name="Kawachi M."/>
            <person name="Toyoda A."/>
            <person name="Nozaki H."/>
        </authorList>
    </citation>
    <scope>NUCLEOTIDE SEQUENCE [LARGE SCALE GENOMIC DNA]</scope>
    <source>
        <strain evidence="2 3">NIES-4017</strain>
    </source>
</reference>
<evidence type="ECO:0000313" key="2">
    <source>
        <dbReference type="EMBL" id="GFR44306.1"/>
    </source>
</evidence>
<dbReference type="PANTHER" id="PTHR14614:SF132">
    <property type="entry name" value="PROTEIN-LYSINE METHYLTRANSFERASE C42C1.13"/>
    <property type="match status" value="1"/>
</dbReference>
<name>A0AAD3DM03_9CHLO</name>
<feature type="non-terminal residue" evidence="2">
    <location>
        <position position="243"/>
    </location>
</feature>
<dbReference type="Pfam" id="PF10294">
    <property type="entry name" value="Methyltransf_16"/>
    <property type="match status" value="1"/>
</dbReference>
<feature type="region of interest" description="Disordered" evidence="1">
    <location>
        <begin position="140"/>
        <end position="243"/>
    </location>
</feature>
<proteinExistence type="predicted"/>
<sequence length="243" mass="25391">MDCAEGSERENKQTQYWVYDIVTQHAALTTTGGRVWDAARRLASFLEEMSDELQLHRPGLRVLELGSGLGWLGMTLARNLPHAGKVVLTEQEAGGGLAWLAHNVSLNSHLPGVGRAVQVAACDWLEYGGVAGAGVVEGEQQPPLGIKEEEEVLNGEVEEEEEEQDEGEGRRRKLACGSSSGSSPGGGGGEVEQQQQQLAGATHGSAPTPDAHPTTAAALTSPGMEPAATTTANASSGCGGDRR</sequence>
<gene>
    <name evidence="2" type="ORF">Agub_g5518</name>
</gene>
<keyword evidence="3" id="KW-1185">Reference proteome</keyword>
<feature type="compositionally biased region" description="Acidic residues" evidence="1">
    <location>
        <begin position="148"/>
        <end position="166"/>
    </location>
</feature>
<dbReference type="SUPFAM" id="SSF53335">
    <property type="entry name" value="S-adenosyl-L-methionine-dependent methyltransferases"/>
    <property type="match status" value="1"/>
</dbReference>
<dbReference type="EMBL" id="BMAR01000007">
    <property type="protein sequence ID" value="GFR44306.1"/>
    <property type="molecule type" value="Genomic_DNA"/>
</dbReference>
<dbReference type="InterPro" id="IPR029063">
    <property type="entry name" value="SAM-dependent_MTases_sf"/>
</dbReference>
<evidence type="ECO:0000313" key="3">
    <source>
        <dbReference type="Proteomes" id="UP001054857"/>
    </source>
</evidence>
<comment type="caution">
    <text evidence="2">The sequence shown here is derived from an EMBL/GenBank/DDBJ whole genome shotgun (WGS) entry which is preliminary data.</text>
</comment>
<accession>A0AAD3DM03</accession>
<protein>
    <submittedName>
        <fullName evidence="2">Uncharacterized protein</fullName>
    </submittedName>
</protein>
<evidence type="ECO:0000256" key="1">
    <source>
        <dbReference type="SAM" id="MobiDB-lite"/>
    </source>
</evidence>
<feature type="compositionally biased region" description="Low complexity" evidence="1">
    <location>
        <begin position="206"/>
        <end position="218"/>
    </location>
</feature>
<dbReference type="AlphaFoldDB" id="A0AAD3DM03"/>